<dbReference type="RefSeq" id="WP_176314051.1">
    <property type="nucleotide sequence ID" value="NZ_JAKNAX010000125.1"/>
</dbReference>
<dbReference type="Proteomes" id="UP001140978">
    <property type="component" value="Unassembled WGS sequence"/>
</dbReference>
<evidence type="ECO:0000313" key="1">
    <source>
        <dbReference type="EMBL" id="MDE1348398.1"/>
    </source>
</evidence>
<sequence>MKNIKITEVCTILIALLAMVATFIQANISEEHNRRTVVPYLMFELSSDREDGTAFVSIKNDGLGPAIITGIDFNVDGKIVSQLNEISWEKLDKTINEKLKVTIQHPDVSYKEVKGKLVIAAGESVEILSVPSGKLNSDNQAVVEKIFDFLSPSLCYRSIYGDLFFLRSSSSNNDDFGSCNYKGAIEVFGTYYRFHAPWKKVITHEEVFGS</sequence>
<accession>A0A9X4FC49</accession>
<dbReference type="EMBL" id="JAKNAX010000125">
    <property type="protein sequence ID" value="MDE1348398.1"/>
    <property type="molecule type" value="Genomic_DNA"/>
</dbReference>
<proteinExistence type="predicted"/>
<dbReference type="AlphaFoldDB" id="A0A9X4FC49"/>
<organism evidence="1 2">
    <name type="scientific">Vibrio aestuarianus</name>
    <dbReference type="NCBI Taxonomy" id="28171"/>
    <lineage>
        <taxon>Bacteria</taxon>
        <taxon>Pseudomonadati</taxon>
        <taxon>Pseudomonadota</taxon>
        <taxon>Gammaproteobacteria</taxon>
        <taxon>Vibrionales</taxon>
        <taxon>Vibrionaceae</taxon>
        <taxon>Vibrio</taxon>
    </lineage>
</organism>
<name>A0A9X4FC49_9VIBR</name>
<gene>
    <name evidence="1" type="ORF">L9X51_18705</name>
</gene>
<evidence type="ECO:0000313" key="2">
    <source>
        <dbReference type="Proteomes" id="UP001140978"/>
    </source>
</evidence>
<protein>
    <submittedName>
        <fullName evidence="1">Uncharacterized protein</fullName>
    </submittedName>
</protein>
<reference evidence="1" key="1">
    <citation type="submission" date="2022-02" db="EMBL/GenBank/DDBJ databases">
        <title>Emergence and expansion in Europe of a Vibrio aestuarianus clonal complex pathogenic for oysters.</title>
        <authorList>
            <person name="Mesnil A."/>
            <person name="Travers M.-A."/>
        </authorList>
    </citation>
    <scope>NUCLEOTIDE SEQUENCE</scope>
    <source>
        <strain evidence="1">19_064_15T1</strain>
    </source>
</reference>
<comment type="caution">
    <text evidence="1">The sequence shown here is derived from an EMBL/GenBank/DDBJ whole genome shotgun (WGS) entry which is preliminary data.</text>
</comment>